<evidence type="ECO:0000313" key="3">
    <source>
        <dbReference type="Proteomes" id="UP000004810"/>
    </source>
</evidence>
<gene>
    <name evidence="2" type="ORF">WUBG_13895</name>
</gene>
<organism evidence="2 3">
    <name type="scientific">Wuchereria bancrofti</name>
    <dbReference type="NCBI Taxonomy" id="6293"/>
    <lineage>
        <taxon>Eukaryota</taxon>
        <taxon>Metazoa</taxon>
        <taxon>Ecdysozoa</taxon>
        <taxon>Nematoda</taxon>
        <taxon>Chromadorea</taxon>
        <taxon>Rhabditida</taxon>
        <taxon>Spirurina</taxon>
        <taxon>Spiruromorpha</taxon>
        <taxon>Filarioidea</taxon>
        <taxon>Onchocercidae</taxon>
        <taxon>Wuchereria</taxon>
    </lineage>
</organism>
<dbReference type="Proteomes" id="UP000004810">
    <property type="component" value="Unassembled WGS sequence"/>
</dbReference>
<dbReference type="EMBL" id="ADBV01010920">
    <property type="protein sequence ID" value="EJW75197.1"/>
    <property type="molecule type" value="Genomic_DNA"/>
</dbReference>
<dbReference type="InterPro" id="IPR050843">
    <property type="entry name" value="Glycosyl_Hydrlase_38"/>
</dbReference>
<dbReference type="SUPFAM" id="SSF88713">
    <property type="entry name" value="Glycoside hydrolase/deacetylase"/>
    <property type="match status" value="1"/>
</dbReference>
<sequence>MATSDNNNIQMLDIYSKLAFDDPDGGVWKQGYDIIYNQMSIQREKELEVIVVPHSHNDPGWIRTFEEYYEIHTRNILNNMLNYLQKMDEMRFVYAEMSFFERWWTEIDEEKRKLVKGLLKSQKLEILTGGWVMPDAFS</sequence>
<accession>J9EDW6</accession>
<dbReference type="PANTHER" id="PTHR11607:SF3">
    <property type="entry name" value="LYSOSOMAL ALPHA-MANNOSIDASE"/>
    <property type="match status" value="1"/>
</dbReference>
<evidence type="ECO:0000259" key="1">
    <source>
        <dbReference type="Pfam" id="PF01074"/>
    </source>
</evidence>
<name>J9EDW6_WUCBA</name>
<dbReference type="GO" id="GO:0004559">
    <property type="term" value="F:alpha-mannosidase activity"/>
    <property type="evidence" value="ECO:0007669"/>
    <property type="project" value="InterPro"/>
</dbReference>
<dbReference type="GO" id="GO:0000139">
    <property type="term" value="C:Golgi membrane"/>
    <property type="evidence" value="ECO:0007669"/>
    <property type="project" value="TreeGrafter"/>
</dbReference>
<feature type="domain" description="Glycoside hydrolase family 38 N-terminal" evidence="1">
    <location>
        <begin position="49"/>
        <end position="136"/>
    </location>
</feature>
<evidence type="ECO:0000313" key="2">
    <source>
        <dbReference type="EMBL" id="EJW75197.1"/>
    </source>
</evidence>
<dbReference type="InterPro" id="IPR011330">
    <property type="entry name" value="Glyco_hydro/deAcase_b/a-brl"/>
</dbReference>
<reference evidence="3" key="1">
    <citation type="submission" date="2012-08" db="EMBL/GenBank/DDBJ databases">
        <title>The Genome Sequence of Wuchereria bancrofti.</title>
        <authorList>
            <person name="Nutman T.B."/>
            <person name="Fink D.L."/>
            <person name="Russ C."/>
            <person name="Young S."/>
            <person name="Zeng Q."/>
            <person name="Koehrsen M."/>
            <person name="Alvarado L."/>
            <person name="Berlin A."/>
            <person name="Chapman S.B."/>
            <person name="Chen Z."/>
            <person name="Freedman E."/>
            <person name="Gellesch M."/>
            <person name="Goldberg J."/>
            <person name="Griggs A."/>
            <person name="Gujja S."/>
            <person name="Heilman E.R."/>
            <person name="Heiman D."/>
            <person name="Hepburn T."/>
            <person name="Howarth C."/>
            <person name="Jen D."/>
            <person name="Larson L."/>
            <person name="Lewis B."/>
            <person name="Mehta T."/>
            <person name="Park D."/>
            <person name="Pearson M."/>
            <person name="Roberts A."/>
            <person name="Saif S."/>
            <person name="Shea T."/>
            <person name="Shenoy N."/>
            <person name="Sisk P."/>
            <person name="Stolte C."/>
            <person name="Sykes S."/>
            <person name="Walk T."/>
            <person name="White J."/>
            <person name="Yandava C."/>
            <person name="Haas B."/>
            <person name="Henn M.R."/>
            <person name="Nusbaum C."/>
            <person name="Birren B."/>
        </authorList>
    </citation>
    <scope>NUCLEOTIDE SEQUENCE [LARGE SCALE GENOMIC DNA]</scope>
    <source>
        <strain evidence="3">NA</strain>
    </source>
</reference>
<comment type="caution">
    <text evidence="2">The sequence shown here is derived from an EMBL/GenBank/DDBJ whole genome shotgun (WGS) entry which is preliminary data.</text>
</comment>
<dbReference type="GO" id="GO:0006013">
    <property type="term" value="P:mannose metabolic process"/>
    <property type="evidence" value="ECO:0007669"/>
    <property type="project" value="InterPro"/>
</dbReference>
<dbReference type="InterPro" id="IPR027291">
    <property type="entry name" value="Glyco_hydro_38_N_sf"/>
</dbReference>
<dbReference type="AlphaFoldDB" id="J9EDW6"/>
<proteinExistence type="predicted"/>
<dbReference type="Gene3D" id="3.20.110.10">
    <property type="entry name" value="Glycoside hydrolase 38, N terminal domain"/>
    <property type="match status" value="1"/>
</dbReference>
<feature type="non-terminal residue" evidence="2">
    <location>
        <position position="138"/>
    </location>
</feature>
<protein>
    <recommendedName>
        <fullName evidence="1">Glycoside hydrolase family 38 N-terminal domain-containing protein</fullName>
    </recommendedName>
</protein>
<dbReference type="GO" id="GO:0006491">
    <property type="term" value="P:N-glycan processing"/>
    <property type="evidence" value="ECO:0007669"/>
    <property type="project" value="TreeGrafter"/>
</dbReference>
<dbReference type="PANTHER" id="PTHR11607">
    <property type="entry name" value="ALPHA-MANNOSIDASE"/>
    <property type="match status" value="1"/>
</dbReference>
<dbReference type="Pfam" id="PF01074">
    <property type="entry name" value="Glyco_hydro_38N"/>
    <property type="match status" value="1"/>
</dbReference>
<dbReference type="InterPro" id="IPR000602">
    <property type="entry name" value="Glyco_hydro_38_N"/>
</dbReference>